<dbReference type="OrthoDB" id="1922547at2759"/>
<dbReference type="PANTHER" id="PTHR31304:SF9">
    <property type="entry name" value="LOB DOMAIN-CONTAINING PROTEIN 40"/>
    <property type="match status" value="1"/>
</dbReference>
<name>A0A5J5BYS7_9ASTE</name>
<evidence type="ECO:0000256" key="1">
    <source>
        <dbReference type="SAM" id="MobiDB-lite"/>
    </source>
</evidence>
<accession>A0A5J5BYS7</accession>
<gene>
    <name evidence="2" type="ORF">F0562_004233</name>
</gene>
<evidence type="ECO:0000313" key="3">
    <source>
        <dbReference type="Proteomes" id="UP000325577"/>
    </source>
</evidence>
<protein>
    <submittedName>
        <fullName evidence="2">Uncharacterized protein</fullName>
    </submittedName>
</protein>
<feature type="region of interest" description="Disordered" evidence="1">
    <location>
        <begin position="94"/>
        <end position="200"/>
    </location>
</feature>
<dbReference type="EMBL" id="CM018032">
    <property type="protein sequence ID" value="KAA8547804.1"/>
    <property type="molecule type" value="Genomic_DNA"/>
</dbReference>
<proteinExistence type="predicted"/>
<evidence type="ECO:0000313" key="2">
    <source>
        <dbReference type="EMBL" id="KAA8547804.1"/>
    </source>
</evidence>
<dbReference type="GO" id="GO:0010468">
    <property type="term" value="P:regulation of gene expression"/>
    <property type="evidence" value="ECO:0007669"/>
    <property type="project" value="TreeGrafter"/>
</dbReference>
<feature type="compositionally biased region" description="Low complexity" evidence="1">
    <location>
        <begin position="124"/>
        <end position="136"/>
    </location>
</feature>
<dbReference type="Proteomes" id="UP000325577">
    <property type="component" value="Linkage Group LG1"/>
</dbReference>
<sequence length="200" mass="21730">MDPVGLLWSGSWSLCQTAVEAVLKGAPIVQIASEAAECSNGPPLKAYDIRHVSKEDNSNDLHRVRTRCRFKRSAGRPKANRNCVGSADESCRDELNRSSSHESSLSHQSVAAPNVEGERRETESLASEETAEASLLYGVEPESVTKPSDEADDGEIELELTLGFEPASRGHSVNPKNKRTNDTSYSSDDDGDCKMELGLH</sequence>
<dbReference type="AlphaFoldDB" id="A0A5J5BYS7"/>
<organism evidence="2 3">
    <name type="scientific">Nyssa sinensis</name>
    <dbReference type="NCBI Taxonomy" id="561372"/>
    <lineage>
        <taxon>Eukaryota</taxon>
        <taxon>Viridiplantae</taxon>
        <taxon>Streptophyta</taxon>
        <taxon>Embryophyta</taxon>
        <taxon>Tracheophyta</taxon>
        <taxon>Spermatophyta</taxon>
        <taxon>Magnoliopsida</taxon>
        <taxon>eudicotyledons</taxon>
        <taxon>Gunneridae</taxon>
        <taxon>Pentapetalae</taxon>
        <taxon>asterids</taxon>
        <taxon>Cornales</taxon>
        <taxon>Nyssaceae</taxon>
        <taxon>Nyssa</taxon>
    </lineage>
</organism>
<reference evidence="2 3" key="1">
    <citation type="submission" date="2019-09" db="EMBL/GenBank/DDBJ databases">
        <title>A chromosome-level genome assembly of the Chinese tupelo Nyssa sinensis.</title>
        <authorList>
            <person name="Yang X."/>
            <person name="Kang M."/>
            <person name="Yang Y."/>
            <person name="Xiong H."/>
            <person name="Wang M."/>
            <person name="Zhang Z."/>
            <person name="Wang Z."/>
            <person name="Wu H."/>
            <person name="Ma T."/>
            <person name="Liu J."/>
            <person name="Xi Z."/>
        </authorList>
    </citation>
    <scope>NUCLEOTIDE SEQUENCE [LARGE SCALE GENOMIC DNA]</scope>
    <source>
        <strain evidence="2">J267</strain>
        <tissue evidence="2">Leaf</tissue>
    </source>
</reference>
<keyword evidence="3" id="KW-1185">Reference proteome</keyword>
<dbReference type="PANTHER" id="PTHR31304">
    <property type="entry name" value="LOB DOMAIN-CONTAINING PROTEIN 38"/>
    <property type="match status" value="1"/>
</dbReference>